<feature type="disulfide bond" evidence="6">
    <location>
        <begin position="148"/>
        <end position="166"/>
    </location>
</feature>
<keyword evidence="4 6" id="KW-1015">Disulfide bond</keyword>
<dbReference type="EMBL" id="JAGEUA010000004">
    <property type="protein sequence ID" value="KAL0985113.1"/>
    <property type="molecule type" value="Genomic_DNA"/>
</dbReference>
<dbReference type="InterPro" id="IPR001368">
    <property type="entry name" value="TNFR/NGFR_Cys_rich_reg"/>
</dbReference>
<reference evidence="11 12" key="1">
    <citation type="submission" date="2024-06" db="EMBL/GenBank/DDBJ databases">
        <authorList>
            <person name="Pan Q."/>
            <person name="Wen M."/>
            <person name="Jouanno E."/>
            <person name="Zahm M."/>
            <person name="Klopp C."/>
            <person name="Cabau C."/>
            <person name="Louis A."/>
            <person name="Berthelot C."/>
            <person name="Parey E."/>
            <person name="Roest Crollius H."/>
            <person name="Montfort J."/>
            <person name="Robinson-Rechavi M."/>
            <person name="Bouchez O."/>
            <person name="Lampietro C."/>
            <person name="Lopez Roques C."/>
            <person name="Donnadieu C."/>
            <person name="Postlethwait J."/>
            <person name="Bobe J."/>
            <person name="Verreycken H."/>
            <person name="Guiguen Y."/>
        </authorList>
    </citation>
    <scope>NUCLEOTIDE SEQUENCE [LARGE SCALE GENOMIC DNA]</scope>
    <source>
        <strain evidence="11">Up_M1</strain>
        <tissue evidence="11">Testis</tissue>
    </source>
</reference>
<evidence type="ECO:0000259" key="9">
    <source>
        <dbReference type="PROSITE" id="PS50017"/>
    </source>
</evidence>
<keyword evidence="5" id="KW-0325">Glycoprotein</keyword>
<evidence type="ECO:0000256" key="1">
    <source>
        <dbReference type="ARBA" id="ARBA00022703"/>
    </source>
</evidence>
<feature type="transmembrane region" description="Helical" evidence="7">
    <location>
        <begin position="220"/>
        <end position="247"/>
    </location>
</feature>
<keyword evidence="1" id="KW-0053">Apoptosis</keyword>
<feature type="repeat" description="TNFR-Cys" evidence="6">
    <location>
        <begin position="81"/>
        <end position="124"/>
    </location>
</feature>
<evidence type="ECO:0000259" key="10">
    <source>
        <dbReference type="PROSITE" id="PS50050"/>
    </source>
</evidence>
<accession>A0ABD0WXN1</accession>
<dbReference type="SUPFAM" id="SSF47986">
    <property type="entry name" value="DEATH domain"/>
    <property type="match status" value="1"/>
</dbReference>
<evidence type="ECO:0000256" key="3">
    <source>
        <dbReference type="ARBA" id="ARBA00022737"/>
    </source>
</evidence>
<evidence type="ECO:0000256" key="7">
    <source>
        <dbReference type="SAM" id="Phobius"/>
    </source>
</evidence>
<comment type="caution">
    <text evidence="6">Lacks conserved residue(s) required for the propagation of feature annotation.</text>
</comment>
<feature type="domain" description="Death" evidence="9">
    <location>
        <begin position="305"/>
        <end position="396"/>
    </location>
</feature>
<keyword evidence="7" id="KW-0812">Transmembrane</keyword>
<dbReference type="Pfam" id="PF00531">
    <property type="entry name" value="Death"/>
    <property type="match status" value="1"/>
</dbReference>
<protein>
    <submittedName>
        <fullName evidence="11">Uncharacterized protein</fullName>
    </submittedName>
</protein>
<evidence type="ECO:0000256" key="6">
    <source>
        <dbReference type="PROSITE-ProRule" id="PRU00206"/>
    </source>
</evidence>
<dbReference type="SUPFAM" id="SSF57586">
    <property type="entry name" value="TNF receptor-like"/>
    <property type="match status" value="2"/>
</dbReference>
<dbReference type="PANTHER" id="PTHR46861">
    <property type="entry name" value="TUMOR NECROSIS FACTOR RECEPTOR SUPERFAMILY MEMBER 1A"/>
    <property type="match status" value="1"/>
</dbReference>
<evidence type="ECO:0000256" key="5">
    <source>
        <dbReference type="ARBA" id="ARBA00023180"/>
    </source>
</evidence>
<dbReference type="SMART" id="SM00208">
    <property type="entry name" value="TNFR"/>
    <property type="match status" value="3"/>
</dbReference>
<feature type="disulfide bond" evidence="6">
    <location>
        <begin position="82"/>
        <end position="97"/>
    </location>
</feature>
<dbReference type="GO" id="GO:0006915">
    <property type="term" value="P:apoptotic process"/>
    <property type="evidence" value="ECO:0007669"/>
    <property type="project" value="UniProtKB-KW"/>
</dbReference>
<dbReference type="Gene3D" id="2.10.50.10">
    <property type="entry name" value="Tumor Necrosis Factor Receptor, subunit A, domain 2"/>
    <property type="match status" value="2"/>
</dbReference>
<sequence>MAVLKGKWKEKSICNVCTLLLLCWTVGPSLSASLDTNISHVQCPESSHYISKDGYCCGKCHPGHRLFRDCNKDNEVAKCVPCDINTYRKSSNSAKNCERCTQCADVDVNAEEGTPCTRSSNTVCQCKGGFYKNEIDSLTWECPRCLTCGAGERQIHDCTQERNRECECKEFHYHDKTQRRTCLPCKNCSSDDCRSACLEAHTTPKTGVVQRPYTDPGNAFSLPVMGFAIGFLLMLVVVMVLFMACFWKQRMSSSPSAGPEDLKSNQMLIHGDPENGLNQTCPHRVCDPEDLSKLPDCVPKEIKISEFIYAVLKLVPPRRVKELVRSLDVSDRDIELAENDYLRDTSEAQYHMLNVWAKGGVQGRGGVLPRPLLLEMLVKLRNMDLGGAAQELETKYAEH</sequence>
<feature type="domain" description="TNFR-Cys" evidence="10">
    <location>
        <begin position="81"/>
        <end position="124"/>
    </location>
</feature>
<feature type="domain" description="TNFR-Cys" evidence="10">
    <location>
        <begin position="125"/>
        <end position="166"/>
    </location>
</feature>
<keyword evidence="2 8" id="KW-0732">Signal</keyword>
<gene>
    <name evidence="11" type="ORF">UPYG_G00153050</name>
</gene>
<comment type="caution">
    <text evidence="11">The sequence shown here is derived from an EMBL/GenBank/DDBJ whole genome shotgun (WGS) entry which is preliminary data.</text>
</comment>
<keyword evidence="12" id="KW-1185">Reference proteome</keyword>
<dbReference type="PROSITE" id="PS50050">
    <property type="entry name" value="TNFR_NGFR_2"/>
    <property type="match status" value="2"/>
</dbReference>
<feature type="chain" id="PRO_5044750961" evidence="8">
    <location>
        <begin position="32"/>
        <end position="399"/>
    </location>
</feature>
<evidence type="ECO:0000256" key="2">
    <source>
        <dbReference type="ARBA" id="ARBA00022729"/>
    </source>
</evidence>
<keyword evidence="7" id="KW-0472">Membrane</keyword>
<evidence type="ECO:0000313" key="12">
    <source>
        <dbReference type="Proteomes" id="UP001557470"/>
    </source>
</evidence>
<name>A0ABD0WXN1_UMBPY</name>
<dbReference type="Proteomes" id="UP001557470">
    <property type="component" value="Unassembled WGS sequence"/>
</dbReference>
<dbReference type="InterPro" id="IPR052493">
    <property type="entry name" value="TNFRSF1A"/>
</dbReference>
<organism evidence="11 12">
    <name type="scientific">Umbra pygmaea</name>
    <name type="common">Eastern mudminnow</name>
    <dbReference type="NCBI Taxonomy" id="75934"/>
    <lineage>
        <taxon>Eukaryota</taxon>
        <taxon>Metazoa</taxon>
        <taxon>Chordata</taxon>
        <taxon>Craniata</taxon>
        <taxon>Vertebrata</taxon>
        <taxon>Euteleostomi</taxon>
        <taxon>Actinopterygii</taxon>
        <taxon>Neopterygii</taxon>
        <taxon>Teleostei</taxon>
        <taxon>Protacanthopterygii</taxon>
        <taxon>Esociformes</taxon>
        <taxon>Umbridae</taxon>
        <taxon>Umbra</taxon>
    </lineage>
</organism>
<dbReference type="PANTHER" id="PTHR46861:SF1">
    <property type="entry name" value="TUMOR NECROSIS FACTOR RECEPTOR SUPERFAMILY MEMBER 1A"/>
    <property type="match status" value="1"/>
</dbReference>
<feature type="signal peptide" evidence="8">
    <location>
        <begin position="1"/>
        <end position="31"/>
    </location>
</feature>
<dbReference type="InterPro" id="IPR011029">
    <property type="entry name" value="DEATH-like_dom_sf"/>
</dbReference>
<dbReference type="InterPro" id="IPR000488">
    <property type="entry name" value="Death_dom"/>
</dbReference>
<evidence type="ECO:0000256" key="4">
    <source>
        <dbReference type="ARBA" id="ARBA00023157"/>
    </source>
</evidence>
<feature type="disulfide bond" evidence="6">
    <location>
        <begin position="145"/>
        <end position="158"/>
    </location>
</feature>
<evidence type="ECO:0000256" key="8">
    <source>
        <dbReference type="SAM" id="SignalP"/>
    </source>
</evidence>
<dbReference type="AlphaFoldDB" id="A0ABD0WXN1"/>
<feature type="repeat" description="TNFR-Cys" evidence="6">
    <location>
        <begin position="125"/>
        <end position="166"/>
    </location>
</feature>
<dbReference type="Pfam" id="PF00020">
    <property type="entry name" value="TNFR_c6"/>
    <property type="match status" value="2"/>
</dbReference>
<dbReference type="PROSITE" id="PS50017">
    <property type="entry name" value="DEATH_DOMAIN"/>
    <property type="match status" value="1"/>
</dbReference>
<dbReference type="Gene3D" id="1.10.533.10">
    <property type="entry name" value="Death Domain, Fas"/>
    <property type="match status" value="1"/>
</dbReference>
<proteinExistence type="predicted"/>
<evidence type="ECO:0000313" key="11">
    <source>
        <dbReference type="EMBL" id="KAL0985113.1"/>
    </source>
</evidence>
<keyword evidence="7" id="KW-1133">Transmembrane helix</keyword>
<keyword evidence="3" id="KW-0677">Repeat</keyword>